<accession>A0AAV6KAL2</accession>
<protein>
    <submittedName>
        <fullName evidence="1">Uncharacterized protein</fullName>
    </submittedName>
</protein>
<proteinExistence type="predicted"/>
<evidence type="ECO:0000313" key="1">
    <source>
        <dbReference type="EMBL" id="KAG5549410.1"/>
    </source>
</evidence>
<comment type="caution">
    <text evidence="1">The sequence shown here is derived from an EMBL/GenBank/DDBJ whole genome shotgun (WGS) entry which is preliminary data.</text>
</comment>
<dbReference type="AlphaFoldDB" id="A0AAV6KAL2"/>
<dbReference type="Proteomes" id="UP000823749">
    <property type="component" value="Chromosome 5"/>
</dbReference>
<organism evidence="1 2">
    <name type="scientific">Rhododendron griersonianum</name>
    <dbReference type="NCBI Taxonomy" id="479676"/>
    <lineage>
        <taxon>Eukaryota</taxon>
        <taxon>Viridiplantae</taxon>
        <taxon>Streptophyta</taxon>
        <taxon>Embryophyta</taxon>
        <taxon>Tracheophyta</taxon>
        <taxon>Spermatophyta</taxon>
        <taxon>Magnoliopsida</taxon>
        <taxon>eudicotyledons</taxon>
        <taxon>Gunneridae</taxon>
        <taxon>Pentapetalae</taxon>
        <taxon>asterids</taxon>
        <taxon>Ericales</taxon>
        <taxon>Ericaceae</taxon>
        <taxon>Ericoideae</taxon>
        <taxon>Rhodoreae</taxon>
        <taxon>Rhododendron</taxon>
    </lineage>
</organism>
<gene>
    <name evidence="1" type="ORF">RHGRI_014676</name>
</gene>
<name>A0AAV6KAL2_9ERIC</name>
<evidence type="ECO:0000313" key="2">
    <source>
        <dbReference type="Proteomes" id="UP000823749"/>
    </source>
</evidence>
<dbReference type="EMBL" id="JACTNZ010000005">
    <property type="protein sequence ID" value="KAG5549410.1"/>
    <property type="molecule type" value="Genomic_DNA"/>
</dbReference>
<sequence length="83" mass="9758">MEVAIVGGIIATITGELATSRIIKESSLMSRVKEDLVWIETEMRHIRSFIRDIWDLAYDVEDIIYTYFPKIRLSRSQWKRLLA</sequence>
<reference evidence="1" key="1">
    <citation type="submission" date="2020-08" db="EMBL/GenBank/DDBJ databases">
        <title>Plant Genome Project.</title>
        <authorList>
            <person name="Zhang R.-G."/>
        </authorList>
    </citation>
    <scope>NUCLEOTIDE SEQUENCE</scope>
    <source>
        <strain evidence="1">WSP0</strain>
        <tissue evidence="1">Leaf</tissue>
    </source>
</reference>
<keyword evidence="2" id="KW-1185">Reference proteome</keyword>